<dbReference type="InterPro" id="IPR009772">
    <property type="entry name" value="CDC123"/>
</dbReference>
<accession>A0A4T0X0F5</accession>
<dbReference type="Proteomes" id="UP000307173">
    <property type="component" value="Unassembled WGS sequence"/>
</dbReference>
<gene>
    <name evidence="4" type="ORF">CANINC_002724</name>
</gene>
<dbReference type="GO" id="GO:0046872">
    <property type="term" value="F:metal ion binding"/>
    <property type="evidence" value="ECO:0007669"/>
    <property type="project" value="UniProtKB-KW"/>
</dbReference>
<dbReference type="Pfam" id="PF07065">
    <property type="entry name" value="D123"/>
    <property type="match status" value="1"/>
</dbReference>
<sequence length="352" mass="41289">MQDGQFVEIKPTVDEILACSFSNWYPKFKQYTPFEAEIFKPLPKEFIDYLKSDGIELPRDCKEDSVLFQEVVPNSDNDYSDREDDSNDTRKVKDPTEGFREFHNLLKESLKRMKAVAPKLNWSSPQDATWMMTGRNMRCTSTSDLYLLLKSSDYVNHDMYHAFDESVDYEKENPSKFQLELVLKKWVDINPSMEFRCFVRDRKLIAISQRDLNYYSFLDEIKDELTDKIGMFFDDVLMTKFDLNSFVFDVYIPKPFNRVMLVDINPFQRSTDSLLFSWNEIATMNVDSDDVSFRLVTEHNSGRFATKAHSQNHVPRDFIEASVDTGSMVDFLRKLKEMELNQIDGSDSDLEE</sequence>
<evidence type="ECO:0000256" key="1">
    <source>
        <dbReference type="ARBA" id="ARBA00011047"/>
    </source>
</evidence>
<keyword evidence="2" id="KW-0963">Cytoplasm</keyword>
<protein>
    <recommendedName>
        <fullName evidence="2">Translation initiation factor eIF2 assembly protein</fullName>
    </recommendedName>
</protein>
<proteinExistence type="inferred from homology"/>
<dbReference type="PIRSF" id="PIRSF007807">
    <property type="entry name" value="Cdc123"/>
    <property type="match status" value="1"/>
</dbReference>
<name>A0A4T0X0F5_9ASCO</name>
<keyword evidence="5" id="KW-1185">Reference proteome</keyword>
<dbReference type="GO" id="GO:0005524">
    <property type="term" value="F:ATP binding"/>
    <property type="evidence" value="ECO:0007669"/>
    <property type="project" value="UniProtKB-KW"/>
</dbReference>
<keyword evidence="2" id="KW-0547">Nucleotide-binding</keyword>
<evidence type="ECO:0000256" key="2">
    <source>
        <dbReference type="PIRNR" id="PIRNR007807"/>
    </source>
</evidence>
<evidence type="ECO:0000313" key="4">
    <source>
        <dbReference type="EMBL" id="TID28043.1"/>
    </source>
</evidence>
<dbReference type="OrthoDB" id="360540at2759"/>
<feature type="region of interest" description="Disordered" evidence="3">
    <location>
        <begin position="73"/>
        <end position="94"/>
    </location>
</feature>
<organism evidence="4 5">
    <name type="scientific">Pichia inconspicua</name>
    <dbReference type="NCBI Taxonomy" id="52247"/>
    <lineage>
        <taxon>Eukaryota</taxon>
        <taxon>Fungi</taxon>
        <taxon>Dikarya</taxon>
        <taxon>Ascomycota</taxon>
        <taxon>Saccharomycotina</taxon>
        <taxon>Pichiomycetes</taxon>
        <taxon>Pichiales</taxon>
        <taxon>Pichiaceae</taxon>
        <taxon>Pichia</taxon>
    </lineage>
</organism>
<comment type="caution">
    <text evidence="4">The sequence shown here is derived from an EMBL/GenBank/DDBJ whole genome shotgun (WGS) entry which is preliminary data.</text>
</comment>
<keyword evidence="2" id="KW-0479">Metal-binding</keyword>
<keyword evidence="2" id="KW-0143">Chaperone</keyword>
<dbReference type="EMBL" id="SELW01000425">
    <property type="protein sequence ID" value="TID28043.1"/>
    <property type="molecule type" value="Genomic_DNA"/>
</dbReference>
<keyword evidence="2" id="KW-0067">ATP-binding</keyword>
<dbReference type="PANTHER" id="PTHR15323:SF6">
    <property type="entry name" value="CELL DIVISION CYCLE PROTEIN 123 HOMOLOG"/>
    <property type="match status" value="1"/>
</dbReference>
<evidence type="ECO:0000313" key="5">
    <source>
        <dbReference type="Proteomes" id="UP000307173"/>
    </source>
</evidence>
<dbReference type="GO" id="GO:0005737">
    <property type="term" value="C:cytoplasm"/>
    <property type="evidence" value="ECO:0007669"/>
    <property type="project" value="UniProtKB-SubCell"/>
</dbReference>
<keyword evidence="2" id="KW-0460">Magnesium</keyword>
<dbReference type="AlphaFoldDB" id="A0A4T0X0F5"/>
<reference evidence="4 5" key="1">
    <citation type="journal article" date="2019" name="Front. Genet.">
        <title>Whole-Genome Sequencing of the Opportunistic Yeast Pathogen Candida inconspicua Uncovers Its Hybrid Origin.</title>
        <authorList>
            <person name="Mixao V."/>
            <person name="Hansen A.P."/>
            <person name="Saus E."/>
            <person name="Boekhout T."/>
            <person name="Lass-Florl C."/>
            <person name="Gabaldon T."/>
        </authorList>
    </citation>
    <scope>NUCLEOTIDE SEQUENCE [LARGE SCALE GENOMIC DNA]</scope>
    <source>
        <strain evidence="4 5">CBS 180</strain>
    </source>
</reference>
<comment type="subcellular location">
    <subcellularLocation>
        <location evidence="2">Cytoplasm</location>
    </subcellularLocation>
</comment>
<evidence type="ECO:0000256" key="3">
    <source>
        <dbReference type="SAM" id="MobiDB-lite"/>
    </source>
</evidence>
<comment type="similarity">
    <text evidence="1 2">Belongs to the CDC123 family.</text>
</comment>
<dbReference type="PANTHER" id="PTHR15323">
    <property type="entry name" value="D123 PROTEIN"/>
    <property type="match status" value="1"/>
</dbReference>
<dbReference type="STRING" id="52247.A0A4T0X0F5"/>